<dbReference type="GO" id="GO:0016020">
    <property type="term" value="C:membrane"/>
    <property type="evidence" value="ECO:0007669"/>
    <property type="project" value="InterPro"/>
</dbReference>
<feature type="domain" description="Peptidase M12A" evidence="11">
    <location>
        <begin position="111"/>
        <end position="312"/>
    </location>
</feature>
<sequence>MLAVLGPAADPLMPFERSMRSLALVLLGSALAGVVVVAAPFPAHLVVHGAHHHGGHHAWQEFPVALHRASNSTPFKPILPGTDHGLYNEGFFEGDIQRSKDEAAKDPDTKNAVTDPNLLWPSATLVYKVDDDVGCPESPQCAILMAAIDHYHEQTCIRFKQWTGEDNWVTIFFNSDSSGACWSPVGRVGDGEQRLSLGQRCWYKGIVIHELGHAIGFWHEMNRPDRDDWIYVYWQNIIPGFASAFKKHQQVATLGEHFDYRSIMMYDEYAFSKDGRSPTLQATTGEEIGPIWMKKGLSASDKRRIEKLYRCDMKKPKPGFPYDVNCDFNRHVCGFKNGGSSNWNWRTVNQTDGYVYTSFDTAGTKPGHFMSINFPPISGDLESVRGELGCVRFYYLIETDGQAQIVLDQAYLKKVTQLNHDESTTFELWSNDTSSNEWIHMEIPLYVTRPFKLIFTSTFNGSATHGTIALDDVELLYTPCSPTPDAPSSTTGQPVLANPKPTTSTTSTTTTTTTTAPPEDSMVTEDSSATSASTSSSTESPTTDGGGTTIPSTDTTTASSIGPLMSTVESEQAIQQMQLQQQQTILEAQQLMEQQQQKEQQALLLAMAQNLQQHVDKHKKPKKPPHRHTEVTEATEVTETPDMASTTFPTYQTVATGGDKDKPAQDTFPITLTESFDSSQKVPNLPDPTDRIPLKNPNMKPTTTTPTPTTASYDVDESLP</sequence>
<dbReference type="InterPro" id="IPR024079">
    <property type="entry name" value="MetalloPept_cat_dom_sf"/>
</dbReference>
<comment type="caution">
    <text evidence="6">Lacks conserved residue(s) required for the propagation of feature annotation.</text>
</comment>
<dbReference type="EC" id="3.4.24.-" evidence="7"/>
<dbReference type="InterPro" id="IPR034035">
    <property type="entry name" value="Astacin-like_dom"/>
</dbReference>
<dbReference type="KEGG" id="tpal:117646662"/>
<dbReference type="Pfam" id="PF00629">
    <property type="entry name" value="MAM"/>
    <property type="match status" value="1"/>
</dbReference>
<dbReference type="GO" id="GO:0006508">
    <property type="term" value="P:proteolysis"/>
    <property type="evidence" value="ECO:0007669"/>
    <property type="project" value="UniProtKB-KW"/>
</dbReference>
<feature type="compositionally biased region" description="Low complexity" evidence="9">
    <location>
        <begin position="701"/>
        <end position="710"/>
    </location>
</feature>
<dbReference type="CDD" id="cd04280">
    <property type="entry name" value="ZnMc_astacin_like"/>
    <property type="match status" value="1"/>
</dbReference>
<dbReference type="SUPFAM" id="SSF49899">
    <property type="entry name" value="Concanavalin A-like lectins/glucanases"/>
    <property type="match status" value="1"/>
</dbReference>
<evidence type="ECO:0000259" key="11">
    <source>
        <dbReference type="PROSITE" id="PS51864"/>
    </source>
</evidence>
<feature type="coiled-coil region" evidence="8">
    <location>
        <begin position="574"/>
        <end position="601"/>
    </location>
</feature>
<dbReference type="PANTHER" id="PTHR10127">
    <property type="entry name" value="DISCOIDIN, CUB, EGF, LAMININ , AND ZINC METALLOPROTEASE DOMAIN CONTAINING"/>
    <property type="match status" value="1"/>
</dbReference>
<dbReference type="Pfam" id="PF01400">
    <property type="entry name" value="Astacin"/>
    <property type="match status" value="1"/>
</dbReference>
<dbReference type="SMART" id="SM00235">
    <property type="entry name" value="ZnMc"/>
    <property type="match status" value="1"/>
</dbReference>
<dbReference type="PANTHER" id="PTHR10127:SF780">
    <property type="entry name" value="METALLOENDOPEPTIDASE"/>
    <property type="match status" value="1"/>
</dbReference>
<evidence type="ECO:0000256" key="7">
    <source>
        <dbReference type="RuleBase" id="RU361183"/>
    </source>
</evidence>
<dbReference type="SUPFAM" id="SSF55486">
    <property type="entry name" value="Metalloproteases ('zincins'), catalytic domain"/>
    <property type="match status" value="1"/>
</dbReference>
<dbReference type="InterPro" id="IPR013320">
    <property type="entry name" value="ConA-like_dom_sf"/>
</dbReference>
<dbReference type="Proteomes" id="UP000515158">
    <property type="component" value="Unplaced"/>
</dbReference>
<evidence type="ECO:0000313" key="12">
    <source>
        <dbReference type="Proteomes" id="UP000515158"/>
    </source>
</evidence>
<dbReference type="RefSeq" id="XP_034243671.1">
    <property type="nucleotide sequence ID" value="XM_034387780.1"/>
</dbReference>
<dbReference type="PRINTS" id="PR00480">
    <property type="entry name" value="ASTACIN"/>
</dbReference>
<keyword evidence="3 6" id="KW-0378">Hydrolase</keyword>
<evidence type="ECO:0000256" key="4">
    <source>
        <dbReference type="ARBA" id="ARBA00022833"/>
    </source>
</evidence>
<evidence type="ECO:0000256" key="6">
    <source>
        <dbReference type="PROSITE-ProRule" id="PRU01211"/>
    </source>
</evidence>
<dbReference type="PROSITE" id="PS50060">
    <property type="entry name" value="MAM_2"/>
    <property type="match status" value="1"/>
</dbReference>
<keyword evidence="2 6" id="KW-0479">Metal-binding</keyword>
<dbReference type="GO" id="GO:0004222">
    <property type="term" value="F:metalloendopeptidase activity"/>
    <property type="evidence" value="ECO:0007669"/>
    <property type="project" value="UniProtKB-UniRule"/>
</dbReference>
<dbReference type="OrthoDB" id="431034at2759"/>
<evidence type="ECO:0000256" key="8">
    <source>
        <dbReference type="SAM" id="Coils"/>
    </source>
</evidence>
<dbReference type="CDD" id="cd06263">
    <property type="entry name" value="MAM"/>
    <property type="match status" value="1"/>
</dbReference>
<keyword evidence="8" id="KW-0175">Coiled coil</keyword>
<gene>
    <name evidence="13" type="primary">LOC117646662</name>
</gene>
<proteinExistence type="predicted"/>
<feature type="binding site" evidence="6">
    <location>
        <position position="213"/>
    </location>
    <ligand>
        <name>Zn(2+)</name>
        <dbReference type="ChEBI" id="CHEBI:29105"/>
        <note>catalytic</note>
    </ligand>
</feature>
<evidence type="ECO:0000313" key="13">
    <source>
        <dbReference type="RefSeq" id="XP_034243671.1"/>
    </source>
</evidence>
<evidence type="ECO:0000256" key="3">
    <source>
        <dbReference type="ARBA" id="ARBA00022801"/>
    </source>
</evidence>
<evidence type="ECO:0000256" key="1">
    <source>
        <dbReference type="ARBA" id="ARBA00022670"/>
    </source>
</evidence>
<feature type="region of interest" description="Disordered" evidence="9">
    <location>
        <begin position="617"/>
        <end position="637"/>
    </location>
</feature>
<organism evidence="13">
    <name type="scientific">Thrips palmi</name>
    <name type="common">Melon thrips</name>
    <dbReference type="NCBI Taxonomy" id="161013"/>
    <lineage>
        <taxon>Eukaryota</taxon>
        <taxon>Metazoa</taxon>
        <taxon>Ecdysozoa</taxon>
        <taxon>Arthropoda</taxon>
        <taxon>Hexapoda</taxon>
        <taxon>Insecta</taxon>
        <taxon>Pterygota</taxon>
        <taxon>Neoptera</taxon>
        <taxon>Paraneoptera</taxon>
        <taxon>Thysanoptera</taxon>
        <taxon>Terebrantia</taxon>
        <taxon>Thripoidea</taxon>
        <taxon>Thripidae</taxon>
        <taxon>Thrips</taxon>
    </lineage>
</organism>
<feature type="active site" evidence="6">
    <location>
        <position position="210"/>
    </location>
</feature>
<accession>A0A6P8Z204</accession>
<reference evidence="13" key="1">
    <citation type="submission" date="2025-08" db="UniProtKB">
        <authorList>
            <consortium name="RefSeq"/>
        </authorList>
    </citation>
    <scope>IDENTIFICATION</scope>
    <source>
        <tissue evidence="13">Total insect</tissue>
    </source>
</reference>
<dbReference type="Gene3D" id="3.40.390.10">
    <property type="entry name" value="Collagenase (Catalytic Domain)"/>
    <property type="match status" value="1"/>
</dbReference>
<keyword evidence="12" id="KW-1185">Reference proteome</keyword>
<dbReference type="GO" id="GO:0008270">
    <property type="term" value="F:zinc ion binding"/>
    <property type="evidence" value="ECO:0007669"/>
    <property type="project" value="UniProtKB-UniRule"/>
</dbReference>
<feature type="compositionally biased region" description="Low complexity" evidence="9">
    <location>
        <begin position="524"/>
        <end position="561"/>
    </location>
</feature>
<dbReference type="InParanoid" id="A0A6P8Z204"/>
<keyword evidence="4 6" id="KW-0862">Zinc</keyword>
<dbReference type="InterPro" id="IPR000998">
    <property type="entry name" value="MAM_dom"/>
</dbReference>
<name>A0A6P8Z204_THRPL</name>
<evidence type="ECO:0000256" key="9">
    <source>
        <dbReference type="SAM" id="MobiDB-lite"/>
    </source>
</evidence>
<keyword evidence="6" id="KW-1015">Disulfide bond</keyword>
<dbReference type="InterPro" id="IPR006026">
    <property type="entry name" value="Peptidase_Metallo"/>
</dbReference>
<feature type="compositionally biased region" description="Low complexity" evidence="9">
    <location>
        <begin position="502"/>
        <end position="515"/>
    </location>
</feature>
<feature type="region of interest" description="Disordered" evidence="9">
    <location>
        <begin position="481"/>
        <end position="561"/>
    </location>
</feature>
<evidence type="ECO:0000256" key="5">
    <source>
        <dbReference type="ARBA" id="ARBA00023049"/>
    </source>
</evidence>
<dbReference type="GeneID" id="117646662"/>
<feature type="compositionally biased region" description="Basic residues" evidence="9">
    <location>
        <begin position="617"/>
        <end position="626"/>
    </location>
</feature>
<dbReference type="PROSITE" id="PS51864">
    <property type="entry name" value="ASTACIN"/>
    <property type="match status" value="1"/>
</dbReference>
<dbReference type="Gene3D" id="2.60.120.200">
    <property type="match status" value="1"/>
</dbReference>
<keyword evidence="5 6" id="KW-0482">Metalloprotease</keyword>
<feature type="compositionally biased region" description="Polar residues" evidence="9">
    <location>
        <begin position="668"/>
        <end position="682"/>
    </location>
</feature>
<feature type="binding site" evidence="6">
    <location>
        <position position="209"/>
    </location>
    <ligand>
        <name>Zn(2+)</name>
        <dbReference type="ChEBI" id="CHEBI:29105"/>
        <note>catalytic</note>
    </ligand>
</feature>
<keyword evidence="1 6" id="KW-0645">Protease</keyword>
<protein>
    <recommendedName>
        <fullName evidence="7">Metalloendopeptidase</fullName>
        <ecNumber evidence="7">3.4.24.-</ecNumber>
    </recommendedName>
</protein>
<evidence type="ECO:0000256" key="2">
    <source>
        <dbReference type="ARBA" id="ARBA00022723"/>
    </source>
</evidence>
<feature type="binding site" evidence="6">
    <location>
        <position position="219"/>
    </location>
    <ligand>
        <name>Zn(2+)</name>
        <dbReference type="ChEBI" id="CHEBI:29105"/>
        <note>catalytic</note>
    </ligand>
</feature>
<dbReference type="InterPro" id="IPR001506">
    <property type="entry name" value="Peptidase_M12A"/>
</dbReference>
<dbReference type="SMART" id="SM00137">
    <property type="entry name" value="MAM"/>
    <property type="match status" value="1"/>
</dbReference>
<comment type="cofactor">
    <cofactor evidence="6 7">
        <name>Zn(2+)</name>
        <dbReference type="ChEBI" id="CHEBI:29105"/>
    </cofactor>
    <text evidence="6 7">Binds 1 zinc ion per subunit.</text>
</comment>
<feature type="disulfide bond" evidence="6">
    <location>
        <begin position="156"/>
        <end position="311"/>
    </location>
</feature>
<evidence type="ECO:0000259" key="10">
    <source>
        <dbReference type="PROSITE" id="PS50060"/>
    </source>
</evidence>
<feature type="region of interest" description="Disordered" evidence="9">
    <location>
        <begin position="654"/>
        <end position="720"/>
    </location>
</feature>
<feature type="domain" description="MAM" evidence="10">
    <location>
        <begin position="324"/>
        <end position="482"/>
    </location>
</feature>
<dbReference type="AlphaFoldDB" id="A0A6P8Z204"/>